<dbReference type="SUPFAM" id="SSF69318">
    <property type="entry name" value="Integrin alpha N-terminal domain"/>
    <property type="match status" value="5"/>
</dbReference>
<evidence type="ECO:0000256" key="3">
    <source>
        <dbReference type="SAM" id="Phobius"/>
    </source>
</evidence>
<dbReference type="Pfam" id="PF13517">
    <property type="entry name" value="FG-GAP_3"/>
    <property type="match status" value="12"/>
</dbReference>
<dbReference type="Gene3D" id="2.30.30.100">
    <property type="match status" value="9"/>
</dbReference>
<accession>A0A814LW14</accession>
<keyword evidence="3" id="KW-0472">Membrane</keyword>
<feature type="transmembrane region" description="Helical" evidence="3">
    <location>
        <begin position="65"/>
        <end position="88"/>
    </location>
</feature>
<organism evidence="4 5">
    <name type="scientific">Rotaria sordida</name>
    <dbReference type="NCBI Taxonomy" id="392033"/>
    <lineage>
        <taxon>Eukaryota</taxon>
        <taxon>Metazoa</taxon>
        <taxon>Spiralia</taxon>
        <taxon>Gnathifera</taxon>
        <taxon>Rotifera</taxon>
        <taxon>Eurotatoria</taxon>
        <taxon>Bdelloidea</taxon>
        <taxon>Philodinida</taxon>
        <taxon>Philodinidae</taxon>
        <taxon>Rotaria</taxon>
    </lineage>
</organism>
<keyword evidence="1" id="KW-0732">Signal</keyword>
<dbReference type="PANTHER" id="PTHR46580">
    <property type="entry name" value="SENSOR KINASE-RELATED"/>
    <property type="match status" value="1"/>
</dbReference>
<gene>
    <name evidence="4" type="ORF">ZHD862_LOCUS15975</name>
</gene>
<keyword evidence="3" id="KW-0812">Transmembrane</keyword>
<evidence type="ECO:0000313" key="4">
    <source>
        <dbReference type="EMBL" id="CAF1069155.1"/>
    </source>
</evidence>
<evidence type="ECO:0000313" key="5">
    <source>
        <dbReference type="Proteomes" id="UP000663864"/>
    </source>
</evidence>
<dbReference type="Proteomes" id="UP000663864">
    <property type="component" value="Unassembled WGS sequence"/>
</dbReference>
<proteinExistence type="predicted"/>
<protein>
    <submittedName>
        <fullName evidence="4">Uncharacterized protein</fullName>
    </submittedName>
</protein>
<dbReference type="Gene3D" id="2.130.10.130">
    <property type="entry name" value="Integrin alpha, N-terminal"/>
    <property type="match status" value="4"/>
</dbReference>
<comment type="caution">
    <text evidence="4">The sequence shown here is derived from an EMBL/GenBank/DDBJ whole genome shotgun (WGS) entry which is preliminary data.</text>
</comment>
<reference evidence="4" key="1">
    <citation type="submission" date="2021-02" db="EMBL/GenBank/DDBJ databases">
        <authorList>
            <person name="Nowell W R."/>
        </authorList>
    </citation>
    <scope>NUCLEOTIDE SEQUENCE</scope>
</reference>
<evidence type="ECO:0000256" key="1">
    <source>
        <dbReference type="ARBA" id="ARBA00022729"/>
    </source>
</evidence>
<sequence length="1522" mass="164247">MNINSMENDTITVANLEIKHSSPVDSQQYTNSISDPVDDNETESEYITTNQKTSCWSKSRSCKGVCAFAIFTSLSITVGVLTVCLTLRKNTNNTCEITFERSAQRQIGYDSRPQHVAVRDFNNDGHQDIVVANSGSDNVGIFLNYGNGTFTSQITYSTGVGSSPYSVAVEDLNKDNNLDIVVANYGSHSIGVFLGYGNGHFANQTMISLGSARPLALAIGTLNKDDQLDIAVVNYGTSTVTILIGYNNGSFRIETIYDMGYDSIPYSLIIADFNNDNQFDIAVVNYGTSNLAILMANENGTFESKTYLTGKGSHPSSIAVGDFNKDNRLDIAIANSGTDNIGIFLGYENGTFINMIPFLTGSNSHPKFIAVYDFNNDTHLDIVVVNSENEKITIFKGVGNGSFSLLMTHSTGLNSDPCSIAIADFDNDKKPDIAITNNGTDSILILTAYALYPVTSQTTYSTGVNSEPYSVAVGDFNNDNHLDIAVANSKSNNIGVFINFGNGTFKNLQIYDTEKGSKEQFISIGDFNNDNQLDIVFLMSGVSKIGILLGYGNGSFRYGDMYSTGIDSTPNSINVGDFNNDNYLDIVTANTYNNSVGIFLNYGNGTFTNVITSLIKNDSTPTSVGVGDFNSDNILDIVTADAGSNDIAILLGYGNGSFFLSMFISTGDDNPTSVAIGDINNDHRLDIVYCSPVPSNVGVILGYGNGSYGSITKYSTGDGSLSWSVILGDFNNDTLLDIVVANVFAYNIGVFVGFGNGSFAAQKTFSTGFFSFPYYLAFGDFNNDKQQDIVVSNRYANNVVVFLVYYDVDFATETSYTTGSGPHPYSVAVGDFNNDNHLDIVVANSGNDNIEIFLGYDKGTFMNKVTYSTGFNSRPQFVTTADFNKDNRLDIVVANFRNDVINIFLGLGNGTFNTATTHSTGPRSSPSSIAVSDFNNDSWTDIAVANQGTNEIAVFIAFDYITFTNYTIYIPEILPFPSYIVAGDFNNDHQCDIVVANSNTNNIGIYLGYGNGTFGKQISHSTGPLSSPISIAVDDFNNDSQLDIVVANSGTNNIGIFLGDGHGSFDSQITYETGNSSSPVSVAIGDFNKDNISDIVVANRDTDNIGIFLGYGNGTFAGQISYAMPTGSSPVWVTVNDFNNDHILDILVANINANNIGILFGYNNGTFKNVISYSTGNNSSPCSVAVGDFNKDSWMDIVVANRNEFTIAIFFGSSNGVLELGFKYAIDFLLSFQSIFVYDVNNDTKLDILVTSTGQEINVVYILFGFGDRYFTIPTIYSAGSSSVRSSIAICDFNNDGRVDLAINNYQRCNIFIMFQYRSERFVTPWRFSTGNGSLPSSVAVGDFNDDHQIDIAVANSGTNNIGILLGRGGGTFNQQKTYSIGKNSGPVSITVGYIDNDNQLDIAVANSNSNTICILFGYKNESFAVITTYSTGISSAPSSIISDDLNKDNHTDIVVITSGTNKILVFLGMGNGTLLSPKSYSIDYNAHPQSVAIGDLNNDNLLDVVIANFGADYVEILLRTC</sequence>
<feature type="region of interest" description="Disordered" evidence="2">
    <location>
        <begin position="22"/>
        <end position="44"/>
    </location>
</feature>
<dbReference type="EMBL" id="CAJNOT010000740">
    <property type="protein sequence ID" value="CAF1069155.1"/>
    <property type="molecule type" value="Genomic_DNA"/>
</dbReference>
<dbReference type="InterPro" id="IPR028994">
    <property type="entry name" value="Integrin_alpha_N"/>
</dbReference>
<evidence type="ECO:0000256" key="2">
    <source>
        <dbReference type="SAM" id="MobiDB-lite"/>
    </source>
</evidence>
<keyword evidence="3" id="KW-1133">Transmembrane helix</keyword>
<dbReference type="InterPro" id="IPR013517">
    <property type="entry name" value="FG-GAP"/>
</dbReference>
<feature type="compositionally biased region" description="Polar residues" evidence="2">
    <location>
        <begin position="23"/>
        <end position="34"/>
    </location>
</feature>
<dbReference type="PANTHER" id="PTHR46580:SF4">
    <property type="entry name" value="ATP_GTP-BINDING PROTEIN"/>
    <property type="match status" value="1"/>
</dbReference>
<name>A0A814LW14_9BILA</name>